<proteinExistence type="predicted"/>
<dbReference type="Pfam" id="PF01569">
    <property type="entry name" value="PAP2"/>
    <property type="match status" value="1"/>
</dbReference>
<accession>A0ABP4Y0B7</accession>
<sequence>MRNRGFGSTAAWLVLVGLLQAAALLAVWRFSVRTAHGQLVDTAALVGNTIGHDTVEPLVSRVLDAVSVASLAAATAVIVLIALARGRVLLALVAGGLIAGANVTSQLLKHALYRPDFGIDPGREAVGNSLPSGHTTVAASVAVALVLVLPVAMRGVAGVAGAAYAALAGVATMSAGWHRPSDAVAALLIVGCWAALGGLVLLVGQRRDEAAVEARRTNVLAAASLGLVGVFALAVAVGALNWADSGLVNPPEEMTRKQLFLVYAGSAAAITATAALMMAAVLATVHRVVPPRPEHVPALVAAAQ</sequence>
<comment type="caution">
    <text evidence="3">The sequence shown here is derived from an EMBL/GenBank/DDBJ whole genome shotgun (WGS) entry which is preliminary data.</text>
</comment>
<name>A0ABP4Y0B7_9ACTN</name>
<evidence type="ECO:0000313" key="3">
    <source>
        <dbReference type="EMBL" id="GAA1797930.1"/>
    </source>
</evidence>
<feature type="transmembrane region" description="Helical" evidence="1">
    <location>
        <begin position="156"/>
        <end position="177"/>
    </location>
</feature>
<organism evidence="3 4">
    <name type="scientific">Luedemannella flava</name>
    <dbReference type="NCBI Taxonomy" id="349316"/>
    <lineage>
        <taxon>Bacteria</taxon>
        <taxon>Bacillati</taxon>
        <taxon>Actinomycetota</taxon>
        <taxon>Actinomycetes</taxon>
        <taxon>Micromonosporales</taxon>
        <taxon>Micromonosporaceae</taxon>
        <taxon>Luedemannella</taxon>
    </lineage>
</organism>
<evidence type="ECO:0000313" key="4">
    <source>
        <dbReference type="Proteomes" id="UP001500218"/>
    </source>
</evidence>
<keyword evidence="1" id="KW-0812">Transmembrane</keyword>
<protein>
    <recommendedName>
        <fullName evidence="2">Phosphatidic acid phosphatase type 2/haloperoxidase domain-containing protein</fullName>
    </recommendedName>
</protein>
<feature type="transmembrane region" description="Helical" evidence="1">
    <location>
        <begin position="128"/>
        <end position="149"/>
    </location>
</feature>
<feature type="transmembrane region" description="Helical" evidence="1">
    <location>
        <begin position="260"/>
        <end position="285"/>
    </location>
</feature>
<dbReference type="Proteomes" id="UP001500218">
    <property type="component" value="Unassembled WGS sequence"/>
</dbReference>
<dbReference type="SMART" id="SM00014">
    <property type="entry name" value="acidPPc"/>
    <property type="match status" value="1"/>
</dbReference>
<dbReference type="EMBL" id="BAAALT010000050">
    <property type="protein sequence ID" value="GAA1797930.1"/>
    <property type="molecule type" value="Genomic_DNA"/>
</dbReference>
<reference evidence="4" key="1">
    <citation type="journal article" date="2019" name="Int. J. Syst. Evol. Microbiol.">
        <title>The Global Catalogue of Microorganisms (GCM) 10K type strain sequencing project: providing services to taxonomists for standard genome sequencing and annotation.</title>
        <authorList>
            <consortium name="The Broad Institute Genomics Platform"/>
            <consortium name="The Broad Institute Genome Sequencing Center for Infectious Disease"/>
            <person name="Wu L."/>
            <person name="Ma J."/>
        </authorList>
    </citation>
    <scope>NUCLEOTIDE SEQUENCE [LARGE SCALE GENOMIC DNA]</scope>
    <source>
        <strain evidence="4">JCM 13250</strain>
    </source>
</reference>
<dbReference type="InterPro" id="IPR036938">
    <property type="entry name" value="PAP2/HPO_sf"/>
</dbReference>
<feature type="transmembrane region" description="Helical" evidence="1">
    <location>
        <begin position="88"/>
        <end position="108"/>
    </location>
</feature>
<evidence type="ECO:0000259" key="2">
    <source>
        <dbReference type="SMART" id="SM00014"/>
    </source>
</evidence>
<feature type="transmembrane region" description="Helical" evidence="1">
    <location>
        <begin position="61"/>
        <end position="81"/>
    </location>
</feature>
<keyword evidence="1" id="KW-1133">Transmembrane helix</keyword>
<dbReference type="SUPFAM" id="SSF48317">
    <property type="entry name" value="Acid phosphatase/Vanadium-dependent haloperoxidase"/>
    <property type="match status" value="1"/>
</dbReference>
<feature type="domain" description="Phosphatidic acid phosphatase type 2/haloperoxidase" evidence="2">
    <location>
        <begin position="88"/>
        <end position="198"/>
    </location>
</feature>
<feature type="transmembrane region" description="Helical" evidence="1">
    <location>
        <begin position="183"/>
        <end position="205"/>
    </location>
</feature>
<gene>
    <name evidence="3" type="ORF">GCM10009682_19530</name>
</gene>
<dbReference type="Gene3D" id="1.20.144.10">
    <property type="entry name" value="Phosphatidic acid phosphatase type 2/haloperoxidase"/>
    <property type="match status" value="1"/>
</dbReference>
<evidence type="ECO:0000256" key="1">
    <source>
        <dbReference type="SAM" id="Phobius"/>
    </source>
</evidence>
<dbReference type="InterPro" id="IPR000326">
    <property type="entry name" value="PAP2/HPO"/>
</dbReference>
<feature type="transmembrane region" description="Helical" evidence="1">
    <location>
        <begin position="217"/>
        <end position="240"/>
    </location>
</feature>
<keyword evidence="1" id="KW-0472">Membrane</keyword>
<keyword evidence="4" id="KW-1185">Reference proteome</keyword>